<organism evidence="2 3">
    <name type="scientific">Oryza sativa subsp. japonica</name>
    <name type="common">Rice</name>
    <dbReference type="NCBI Taxonomy" id="39947"/>
    <lineage>
        <taxon>Eukaryota</taxon>
        <taxon>Viridiplantae</taxon>
        <taxon>Streptophyta</taxon>
        <taxon>Embryophyta</taxon>
        <taxon>Tracheophyta</taxon>
        <taxon>Spermatophyta</taxon>
        <taxon>Magnoliopsida</taxon>
        <taxon>Liliopsida</taxon>
        <taxon>Poales</taxon>
        <taxon>Poaceae</taxon>
        <taxon>BOP clade</taxon>
        <taxon>Oryzoideae</taxon>
        <taxon>Oryzeae</taxon>
        <taxon>Oryzinae</taxon>
        <taxon>Oryza</taxon>
        <taxon>Oryza sativa</taxon>
    </lineage>
</organism>
<keyword evidence="3" id="KW-1185">Reference proteome</keyword>
<evidence type="ECO:0000313" key="2">
    <source>
        <dbReference type="EMBL" id="BAS97868.1"/>
    </source>
</evidence>
<accession>A0A0P0WWV5</accession>
<dbReference type="Gramene" id="Os06t0492750-00">
    <property type="protein sequence ID" value="Os06t0492750-00"/>
    <property type="gene ID" value="Os06g0492750"/>
</dbReference>
<protein>
    <submittedName>
        <fullName evidence="2">Os06g0492750 protein</fullName>
    </submittedName>
</protein>
<feature type="region of interest" description="Disordered" evidence="1">
    <location>
        <begin position="184"/>
        <end position="216"/>
    </location>
</feature>
<dbReference type="Proteomes" id="UP000059680">
    <property type="component" value="Chromosome 6"/>
</dbReference>
<evidence type="ECO:0000313" key="3">
    <source>
        <dbReference type="Proteomes" id="UP000059680"/>
    </source>
</evidence>
<sequence length="232" mass="26418">MYSEFTDDHLLDMLLKAIDWASLLQELGIEHARGLVDTIYLNVECLDVGKTSEEDRQHLDFIVVKKFHLNSQHPDAADHMKNAAAHTLMMVLPMFSSCIPGTKNPRKRRLGAWPILILVHMLMEQPSSSMTPPTPQISQNMSLSRRAACSTVISSTTDSHNSTQRRLWLATRRRTSSRWPTISRFSRTGHLSSSKARSRTPMTREQRPSSRRWGKAPARWMVATSGNLRKPM</sequence>
<dbReference type="PaxDb" id="39947-A0A0P0WWV5"/>
<dbReference type="EMBL" id="AP014962">
    <property type="protein sequence ID" value="BAS97868.1"/>
    <property type="molecule type" value="Genomic_DNA"/>
</dbReference>
<evidence type="ECO:0000256" key="1">
    <source>
        <dbReference type="SAM" id="MobiDB-lite"/>
    </source>
</evidence>
<gene>
    <name evidence="2" type="ordered locus">Os06g0492750</name>
    <name evidence="2" type="ORF">OSNPB_060492750</name>
</gene>
<reference evidence="2 3" key="3">
    <citation type="journal article" date="2013" name="Rice">
        <title>Improvement of the Oryza sativa Nipponbare reference genome using next generation sequence and optical map data.</title>
        <authorList>
            <person name="Kawahara Y."/>
            <person name="de la Bastide M."/>
            <person name="Hamilton J.P."/>
            <person name="Kanamori H."/>
            <person name="McCombie W.R."/>
            <person name="Ouyang S."/>
            <person name="Schwartz D.C."/>
            <person name="Tanaka T."/>
            <person name="Wu J."/>
            <person name="Zhou S."/>
            <person name="Childs K.L."/>
            <person name="Davidson R.M."/>
            <person name="Lin H."/>
            <person name="Quesada-Ocampo L."/>
            <person name="Vaillancourt B."/>
            <person name="Sakai H."/>
            <person name="Lee S.S."/>
            <person name="Kim J."/>
            <person name="Numa H."/>
            <person name="Itoh T."/>
            <person name="Buell C.R."/>
            <person name="Matsumoto T."/>
        </authorList>
    </citation>
    <scope>NUCLEOTIDE SEQUENCE [LARGE SCALE GENOMIC DNA]</scope>
    <source>
        <strain evidence="3">cv. Nipponbare</strain>
    </source>
</reference>
<reference evidence="3" key="1">
    <citation type="journal article" date="2005" name="Nature">
        <title>The map-based sequence of the rice genome.</title>
        <authorList>
            <consortium name="International rice genome sequencing project (IRGSP)"/>
            <person name="Matsumoto T."/>
            <person name="Wu J."/>
            <person name="Kanamori H."/>
            <person name="Katayose Y."/>
            <person name="Fujisawa M."/>
            <person name="Namiki N."/>
            <person name="Mizuno H."/>
            <person name="Yamamoto K."/>
            <person name="Antonio B.A."/>
            <person name="Baba T."/>
            <person name="Sakata K."/>
            <person name="Nagamura Y."/>
            <person name="Aoki H."/>
            <person name="Arikawa K."/>
            <person name="Arita K."/>
            <person name="Bito T."/>
            <person name="Chiden Y."/>
            <person name="Fujitsuka N."/>
            <person name="Fukunaka R."/>
            <person name="Hamada M."/>
            <person name="Harada C."/>
            <person name="Hayashi A."/>
            <person name="Hijishita S."/>
            <person name="Honda M."/>
            <person name="Hosokawa S."/>
            <person name="Ichikawa Y."/>
            <person name="Idonuma A."/>
            <person name="Iijima M."/>
            <person name="Ikeda M."/>
            <person name="Ikeno M."/>
            <person name="Ito K."/>
            <person name="Ito S."/>
            <person name="Ito T."/>
            <person name="Ito Y."/>
            <person name="Ito Y."/>
            <person name="Iwabuchi A."/>
            <person name="Kamiya K."/>
            <person name="Karasawa W."/>
            <person name="Kurita K."/>
            <person name="Katagiri S."/>
            <person name="Kikuta A."/>
            <person name="Kobayashi H."/>
            <person name="Kobayashi N."/>
            <person name="Machita K."/>
            <person name="Maehara T."/>
            <person name="Masukawa M."/>
            <person name="Mizubayashi T."/>
            <person name="Mukai Y."/>
            <person name="Nagasaki H."/>
            <person name="Nagata Y."/>
            <person name="Naito S."/>
            <person name="Nakashima M."/>
            <person name="Nakama Y."/>
            <person name="Nakamichi Y."/>
            <person name="Nakamura M."/>
            <person name="Meguro A."/>
            <person name="Negishi M."/>
            <person name="Ohta I."/>
            <person name="Ohta T."/>
            <person name="Okamoto M."/>
            <person name="Ono N."/>
            <person name="Saji S."/>
            <person name="Sakaguchi M."/>
            <person name="Sakai K."/>
            <person name="Shibata M."/>
            <person name="Shimokawa T."/>
            <person name="Song J."/>
            <person name="Takazaki Y."/>
            <person name="Terasawa K."/>
            <person name="Tsugane M."/>
            <person name="Tsuji K."/>
            <person name="Ueda S."/>
            <person name="Waki K."/>
            <person name="Yamagata H."/>
            <person name="Yamamoto M."/>
            <person name="Yamamoto S."/>
            <person name="Yamane H."/>
            <person name="Yoshiki S."/>
            <person name="Yoshihara R."/>
            <person name="Yukawa K."/>
            <person name="Zhong H."/>
            <person name="Yano M."/>
            <person name="Yuan Q."/>
            <person name="Ouyang S."/>
            <person name="Liu J."/>
            <person name="Jones K.M."/>
            <person name="Gansberger K."/>
            <person name="Moffat K."/>
            <person name="Hill J."/>
            <person name="Bera J."/>
            <person name="Fadrosh D."/>
            <person name="Jin S."/>
            <person name="Johri S."/>
            <person name="Kim M."/>
            <person name="Overton L."/>
            <person name="Reardon M."/>
            <person name="Tsitrin T."/>
            <person name="Vuong H."/>
            <person name="Weaver B."/>
            <person name="Ciecko A."/>
            <person name="Tallon L."/>
            <person name="Jackson J."/>
            <person name="Pai G."/>
            <person name="Aken S.V."/>
            <person name="Utterback T."/>
            <person name="Reidmuller S."/>
            <person name="Feldblyum T."/>
            <person name="Hsiao J."/>
            <person name="Zismann V."/>
            <person name="Iobst S."/>
            <person name="de Vazeille A.R."/>
            <person name="Buell C.R."/>
            <person name="Ying K."/>
            <person name="Li Y."/>
            <person name="Lu T."/>
            <person name="Huang Y."/>
            <person name="Zhao Q."/>
            <person name="Feng Q."/>
            <person name="Zhang L."/>
            <person name="Zhu J."/>
            <person name="Weng Q."/>
            <person name="Mu J."/>
            <person name="Lu Y."/>
            <person name="Fan D."/>
            <person name="Liu Y."/>
            <person name="Guan J."/>
            <person name="Zhang Y."/>
            <person name="Yu S."/>
            <person name="Liu X."/>
            <person name="Zhang Y."/>
            <person name="Hong G."/>
            <person name="Han B."/>
            <person name="Choisne N."/>
            <person name="Demange N."/>
            <person name="Orjeda G."/>
            <person name="Samain S."/>
            <person name="Cattolico L."/>
            <person name="Pelletier E."/>
            <person name="Couloux A."/>
            <person name="Segurens B."/>
            <person name="Wincker P."/>
            <person name="D'Hont A."/>
            <person name="Scarpelli C."/>
            <person name="Weissenbach J."/>
            <person name="Salanoubat M."/>
            <person name="Quetier F."/>
            <person name="Yu Y."/>
            <person name="Kim H.R."/>
            <person name="Rambo T."/>
            <person name="Currie J."/>
            <person name="Collura K."/>
            <person name="Luo M."/>
            <person name="Yang T."/>
            <person name="Ammiraju J.S.S."/>
            <person name="Engler F."/>
            <person name="Soderlund C."/>
            <person name="Wing R.A."/>
            <person name="Palmer L.E."/>
            <person name="de la Bastide M."/>
            <person name="Spiegel L."/>
            <person name="Nascimento L."/>
            <person name="Zutavern T."/>
            <person name="O'Shaughnessy A."/>
            <person name="Dike S."/>
            <person name="Dedhia N."/>
            <person name="Preston R."/>
            <person name="Balija V."/>
            <person name="McCombie W.R."/>
            <person name="Chow T."/>
            <person name="Chen H."/>
            <person name="Chung M."/>
            <person name="Chen C."/>
            <person name="Shaw J."/>
            <person name="Wu H."/>
            <person name="Hsiao K."/>
            <person name="Chao Y."/>
            <person name="Chu M."/>
            <person name="Cheng C."/>
            <person name="Hour A."/>
            <person name="Lee P."/>
            <person name="Lin S."/>
            <person name="Lin Y."/>
            <person name="Liou J."/>
            <person name="Liu S."/>
            <person name="Hsing Y."/>
            <person name="Raghuvanshi S."/>
            <person name="Mohanty A."/>
            <person name="Bharti A.K."/>
            <person name="Gaur A."/>
            <person name="Gupta V."/>
            <person name="Kumar D."/>
            <person name="Ravi V."/>
            <person name="Vij S."/>
            <person name="Kapur A."/>
            <person name="Khurana P."/>
            <person name="Khurana P."/>
            <person name="Khurana J.P."/>
            <person name="Tyagi A.K."/>
            <person name="Gaikwad K."/>
            <person name="Singh A."/>
            <person name="Dalal V."/>
            <person name="Srivastava S."/>
            <person name="Dixit A."/>
            <person name="Pal A.K."/>
            <person name="Ghazi I.A."/>
            <person name="Yadav M."/>
            <person name="Pandit A."/>
            <person name="Bhargava A."/>
            <person name="Sureshbabu K."/>
            <person name="Batra K."/>
            <person name="Sharma T.R."/>
            <person name="Mohapatra T."/>
            <person name="Singh N.K."/>
            <person name="Messing J."/>
            <person name="Nelson A.B."/>
            <person name="Fuks G."/>
            <person name="Kavchok S."/>
            <person name="Keizer G."/>
            <person name="Linton E."/>
            <person name="Llaca V."/>
            <person name="Song R."/>
            <person name="Tanyolac B."/>
            <person name="Young S."/>
            <person name="Ho-Il K."/>
            <person name="Hahn J.H."/>
            <person name="Sangsakoo G."/>
            <person name="Vanavichit A."/>
            <person name="de Mattos Luiz.A.T."/>
            <person name="Zimmer P.D."/>
            <person name="Malone G."/>
            <person name="Dellagostin O."/>
            <person name="de Oliveira A.C."/>
            <person name="Bevan M."/>
            <person name="Bancroft I."/>
            <person name="Minx P."/>
            <person name="Cordum H."/>
            <person name="Wilson R."/>
            <person name="Cheng Z."/>
            <person name="Jin W."/>
            <person name="Jiang J."/>
            <person name="Leong S.A."/>
            <person name="Iwama H."/>
            <person name="Gojobori T."/>
            <person name="Itoh T."/>
            <person name="Niimura Y."/>
            <person name="Fujii Y."/>
            <person name="Habara T."/>
            <person name="Sakai H."/>
            <person name="Sato Y."/>
            <person name="Wilson G."/>
            <person name="Kumar K."/>
            <person name="McCouch S."/>
            <person name="Juretic N."/>
            <person name="Hoen D."/>
            <person name="Wright S."/>
            <person name="Bruskiewich R."/>
            <person name="Bureau T."/>
            <person name="Miyao A."/>
            <person name="Hirochika H."/>
            <person name="Nishikawa T."/>
            <person name="Kadowaki K."/>
            <person name="Sugiura M."/>
            <person name="Burr B."/>
            <person name="Sasaki T."/>
        </authorList>
    </citation>
    <scope>NUCLEOTIDE SEQUENCE [LARGE SCALE GENOMIC DNA]</scope>
    <source>
        <strain evidence="3">cv. Nipponbare</strain>
    </source>
</reference>
<feature type="compositionally biased region" description="Polar residues" evidence="1">
    <location>
        <begin position="184"/>
        <end position="201"/>
    </location>
</feature>
<dbReference type="AlphaFoldDB" id="A0A0P0WWV5"/>
<name>A0A0P0WWV5_ORYSJ</name>
<proteinExistence type="predicted"/>
<dbReference type="InParanoid" id="A0A0P0WWV5"/>
<reference evidence="2 3" key="2">
    <citation type="journal article" date="2013" name="Plant Cell Physiol.">
        <title>Rice Annotation Project Database (RAP-DB): an integrative and interactive database for rice genomics.</title>
        <authorList>
            <person name="Sakai H."/>
            <person name="Lee S.S."/>
            <person name="Tanaka T."/>
            <person name="Numa H."/>
            <person name="Kim J."/>
            <person name="Kawahara Y."/>
            <person name="Wakimoto H."/>
            <person name="Yang C.C."/>
            <person name="Iwamoto M."/>
            <person name="Abe T."/>
            <person name="Yamada Y."/>
            <person name="Muto A."/>
            <person name="Inokuchi H."/>
            <person name="Ikemura T."/>
            <person name="Matsumoto T."/>
            <person name="Sasaki T."/>
            <person name="Itoh T."/>
        </authorList>
    </citation>
    <scope>NUCLEOTIDE SEQUENCE [LARGE SCALE GENOMIC DNA]</scope>
    <source>
        <strain evidence="3">cv. Nipponbare</strain>
    </source>
</reference>